<gene>
    <name evidence="4" type="ORF">UCRPC4_g02237</name>
</gene>
<evidence type="ECO:0000313" key="4">
    <source>
        <dbReference type="EMBL" id="KKY24936.1"/>
    </source>
</evidence>
<feature type="compositionally biased region" description="Acidic residues" evidence="3">
    <location>
        <begin position="265"/>
        <end position="280"/>
    </location>
</feature>
<evidence type="ECO:0000256" key="3">
    <source>
        <dbReference type="SAM" id="MobiDB-lite"/>
    </source>
</evidence>
<feature type="compositionally biased region" description="Low complexity" evidence="3">
    <location>
        <begin position="241"/>
        <end position="258"/>
    </location>
</feature>
<evidence type="ECO:0000313" key="5">
    <source>
        <dbReference type="Proteomes" id="UP000053317"/>
    </source>
</evidence>
<organism evidence="4 5">
    <name type="scientific">Phaeomoniella chlamydospora</name>
    <name type="common">Phaeoacremonium chlamydosporum</name>
    <dbReference type="NCBI Taxonomy" id="158046"/>
    <lineage>
        <taxon>Eukaryota</taxon>
        <taxon>Fungi</taxon>
        <taxon>Dikarya</taxon>
        <taxon>Ascomycota</taxon>
        <taxon>Pezizomycotina</taxon>
        <taxon>Eurotiomycetes</taxon>
        <taxon>Chaetothyriomycetidae</taxon>
        <taxon>Phaeomoniellales</taxon>
        <taxon>Phaeomoniellaceae</taxon>
        <taxon>Phaeomoniella</taxon>
    </lineage>
</organism>
<evidence type="ECO:0000256" key="2">
    <source>
        <dbReference type="ARBA" id="ARBA00023054"/>
    </source>
</evidence>
<sequence>MSLLNSVLGSIGSGKSTPLPKGPGRAAIDTPPATKQTPGATQQTDHQSPAPKSSSQYLGSSSAQPIPAKRKFPENNIQRSSSGASDKQGSSADGSKLMKTEPSSSASKQNTVTGQQNLIKTKKEPPKGSYLALLEQAKALQAEKASQGQRIGMIKHAASSKEKLSKVERRRRDQELRAQSQGKGRRVGENGAIQKLGRPTNGKDRNVEDRGYKGTARPPAGHNPQGRSAARSRDREEPTYKGTAGMKKPPTGGKPTGKNGREDQYFDEEDDGWLVDDDGDEGHSTGPKYRYAEDYDDDSDMEAGYSDVEDEEVEAEKQAKRDDARERALEERLKREKEARKKAFARPY</sequence>
<proteinExistence type="inferred from homology"/>
<protein>
    <recommendedName>
        <fullName evidence="6">Chromatin spt2</fullName>
    </recommendedName>
</protein>
<accession>A0A0G2ES09</accession>
<dbReference type="EMBL" id="LCWF01000054">
    <property type="protein sequence ID" value="KKY24936.1"/>
    <property type="molecule type" value="Genomic_DNA"/>
</dbReference>
<feature type="compositionally biased region" description="Acidic residues" evidence="3">
    <location>
        <begin position="294"/>
        <end position="314"/>
    </location>
</feature>
<name>A0A0G2ES09_PHACM</name>
<dbReference type="Pfam" id="PF08243">
    <property type="entry name" value="SPT2"/>
    <property type="match status" value="1"/>
</dbReference>
<dbReference type="OrthoDB" id="5430658at2759"/>
<feature type="compositionally biased region" description="Low complexity" evidence="3">
    <location>
        <begin position="80"/>
        <end position="95"/>
    </location>
</feature>
<keyword evidence="5" id="KW-1185">Reference proteome</keyword>
<dbReference type="SMART" id="SM00784">
    <property type="entry name" value="SPT2"/>
    <property type="match status" value="1"/>
</dbReference>
<dbReference type="AlphaFoldDB" id="A0A0G2ES09"/>
<feature type="region of interest" description="Disordered" evidence="3">
    <location>
        <begin position="140"/>
        <end position="326"/>
    </location>
</feature>
<feature type="compositionally biased region" description="Polar residues" evidence="3">
    <location>
        <begin position="1"/>
        <end position="16"/>
    </location>
</feature>
<feature type="compositionally biased region" description="Polar residues" evidence="3">
    <location>
        <begin position="101"/>
        <end position="119"/>
    </location>
</feature>
<keyword evidence="2" id="KW-0175">Coiled coil</keyword>
<feature type="compositionally biased region" description="Polar residues" evidence="3">
    <location>
        <begin position="33"/>
        <end position="52"/>
    </location>
</feature>
<reference evidence="4 5" key="1">
    <citation type="submission" date="2015-05" db="EMBL/GenBank/DDBJ databases">
        <title>Distinctive expansion of gene families associated with plant cell wall degradation and secondary metabolism in the genomes of grapevine trunk pathogens.</title>
        <authorList>
            <person name="Lawrence D.P."/>
            <person name="Travadon R."/>
            <person name="Rolshausen P.E."/>
            <person name="Baumgartner K."/>
        </authorList>
    </citation>
    <scope>NUCLEOTIDE SEQUENCE [LARGE SCALE GENOMIC DNA]</scope>
    <source>
        <strain evidence="4">UCRPC4</strain>
    </source>
</reference>
<comment type="similarity">
    <text evidence="1">Belongs to the SPT2 family.</text>
</comment>
<feature type="compositionally biased region" description="Basic and acidic residues" evidence="3">
    <location>
        <begin position="159"/>
        <end position="176"/>
    </location>
</feature>
<comment type="caution">
    <text evidence="4">The sequence shown here is derived from an EMBL/GenBank/DDBJ whole genome shotgun (WGS) entry which is preliminary data.</text>
</comment>
<feature type="compositionally biased region" description="Low complexity" evidence="3">
    <location>
        <begin position="53"/>
        <end position="62"/>
    </location>
</feature>
<feature type="compositionally biased region" description="Basic and acidic residues" evidence="3">
    <location>
        <begin position="201"/>
        <end position="212"/>
    </location>
</feature>
<feature type="region of interest" description="Disordered" evidence="3">
    <location>
        <begin position="1"/>
        <end position="126"/>
    </location>
</feature>
<feature type="compositionally biased region" description="Basic and acidic residues" evidence="3">
    <location>
        <begin position="315"/>
        <end position="326"/>
    </location>
</feature>
<evidence type="ECO:0000256" key="1">
    <source>
        <dbReference type="ARBA" id="ARBA00006461"/>
    </source>
</evidence>
<reference evidence="4 5" key="2">
    <citation type="submission" date="2015-05" db="EMBL/GenBank/DDBJ databases">
        <authorList>
            <person name="Morales-Cruz A."/>
            <person name="Amrine K.C."/>
            <person name="Cantu D."/>
        </authorList>
    </citation>
    <scope>NUCLEOTIDE SEQUENCE [LARGE SCALE GENOMIC DNA]</scope>
    <source>
        <strain evidence="4">UCRPC4</strain>
    </source>
</reference>
<dbReference type="InterPro" id="IPR013256">
    <property type="entry name" value="Chromatin_SPT2"/>
</dbReference>
<dbReference type="Proteomes" id="UP000053317">
    <property type="component" value="Unassembled WGS sequence"/>
</dbReference>
<evidence type="ECO:0008006" key="6">
    <source>
        <dbReference type="Google" id="ProtNLM"/>
    </source>
</evidence>